<proteinExistence type="predicted"/>
<dbReference type="PATRIC" id="fig|1032488.3.peg.233"/>
<keyword evidence="1" id="KW-0472">Membrane</keyword>
<protein>
    <submittedName>
        <fullName evidence="2">Uncharacterized protein</fullName>
    </submittedName>
</protein>
<gene>
    <name evidence="2" type="ORF">HMPREF9371_0248</name>
</gene>
<evidence type="ECO:0000256" key="1">
    <source>
        <dbReference type="SAM" id="Phobius"/>
    </source>
</evidence>
<dbReference type="Proteomes" id="UP000003019">
    <property type="component" value="Unassembled WGS sequence"/>
</dbReference>
<dbReference type="AlphaFoldDB" id="G4CF59"/>
<evidence type="ECO:0000313" key="2">
    <source>
        <dbReference type="EMBL" id="EGY53503.1"/>
    </source>
</evidence>
<comment type="caution">
    <text evidence="2">The sequence shown here is derived from an EMBL/GenBank/DDBJ whole genome shotgun (WGS) entry which is preliminary data.</text>
</comment>
<feature type="transmembrane region" description="Helical" evidence="1">
    <location>
        <begin position="12"/>
        <end position="34"/>
    </location>
</feature>
<keyword evidence="3" id="KW-1185">Reference proteome</keyword>
<reference evidence="2 3" key="1">
    <citation type="submission" date="2011-05" db="EMBL/GenBank/DDBJ databases">
        <authorList>
            <person name="Muzny D."/>
            <person name="Qin X."/>
            <person name="Deng J."/>
            <person name="Jiang H."/>
            <person name="Liu Y."/>
            <person name="Qu J."/>
            <person name="Song X.-Z."/>
            <person name="Zhang L."/>
            <person name="Thornton R."/>
            <person name="Coyle M."/>
            <person name="Francisco L."/>
            <person name="Jackson L."/>
            <person name="Javaid M."/>
            <person name="Korchina V."/>
            <person name="Kovar C."/>
            <person name="Mata R."/>
            <person name="Mathew T."/>
            <person name="Ngo R."/>
            <person name="Nguyen L."/>
            <person name="Nguyen N."/>
            <person name="Okwuonu G."/>
            <person name="Ongeri F."/>
            <person name="Pham C."/>
            <person name="Simmons D."/>
            <person name="Wilczek-Boney K."/>
            <person name="Hale W."/>
            <person name="Jakkamsetti A."/>
            <person name="Pham P."/>
            <person name="Ruth R."/>
            <person name="San Lucas F."/>
            <person name="Warren J."/>
            <person name="Zhang J."/>
            <person name="Zhao Z."/>
            <person name="Zhou C."/>
            <person name="Zhu D."/>
            <person name="Lee S."/>
            <person name="Bess C."/>
            <person name="Blankenburg K."/>
            <person name="Forbes L."/>
            <person name="Fu Q."/>
            <person name="Gubbala S."/>
            <person name="Hirani K."/>
            <person name="Jayaseelan J.C."/>
            <person name="Lara F."/>
            <person name="Munidasa M."/>
            <person name="Palculict T."/>
            <person name="Patil S."/>
            <person name="Pu L.-L."/>
            <person name="Saada N."/>
            <person name="Tang L."/>
            <person name="Weissenberger G."/>
            <person name="Zhu Y."/>
            <person name="Hemphill L."/>
            <person name="Shang Y."/>
            <person name="Youmans B."/>
            <person name="Ayvaz T."/>
            <person name="Ross M."/>
            <person name="Santibanez J."/>
            <person name="Aqrawi P."/>
            <person name="Gross S."/>
            <person name="Joshi V."/>
            <person name="Fowler G."/>
            <person name="Nazareth L."/>
            <person name="Reid J."/>
            <person name="Worley K."/>
            <person name="Petrosino J."/>
            <person name="Highlander S."/>
            <person name="Gibbs R."/>
        </authorList>
    </citation>
    <scope>NUCLEOTIDE SEQUENCE [LARGE SCALE GENOMIC DNA]</scope>
    <source>
        <strain evidence="2 3">871</strain>
    </source>
</reference>
<keyword evidence="1" id="KW-1133">Transmembrane helix</keyword>
<keyword evidence="1" id="KW-0812">Transmembrane</keyword>
<dbReference type="EMBL" id="AGAY01000008">
    <property type="protein sequence ID" value="EGY53503.1"/>
    <property type="molecule type" value="Genomic_DNA"/>
</dbReference>
<organism evidence="2 3">
    <name type="scientific">Neisseria shayeganii 871</name>
    <dbReference type="NCBI Taxonomy" id="1032488"/>
    <lineage>
        <taxon>Bacteria</taxon>
        <taxon>Pseudomonadati</taxon>
        <taxon>Pseudomonadota</taxon>
        <taxon>Betaproteobacteria</taxon>
        <taxon>Neisseriales</taxon>
        <taxon>Neisseriaceae</taxon>
        <taxon>Neisseria</taxon>
    </lineage>
</organism>
<sequence length="160" mass="18036">NAAVMESIIMNSFLIGMGFGAVIGTVIGFVMMWVMSDRAARDYPVLAIDVPPDAEHSPEFQAWAKKNRYRLKPDGSYTKGSGLLTSATEIRFADGRMLVQECVNFLFARRRFALNAPVMLGKPVRKSKLNRLNQLLADWQLSPVPMAEVKPTEHRVRIRR</sequence>
<feature type="non-terminal residue" evidence="2">
    <location>
        <position position="1"/>
    </location>
</feature>
<name>G4CF59_9NEIS</name>
<accession>G4CF59</accession>
<dbReference type="HOGENOM" id="CLU_1647347_0_0_4"/>
<evidence type="ECO:0000313" key="3">
    <source>
        <dbReference type="Proteomes" id="UP000003019"/>
    </source>
</evidence>